<evidence type="ECO:0000313" key="10">
    <source>
        <dbReference type="EMBL" id="NIJ63758.1"/>
    </source>
</evidence>
<keyword evidence="7" id="KW-0998">Cell outer membrane</keyword>
<accession>A0A7X5UX40</accession>
<keyword evidence="10" id="KW-0675">Receptor</keyword>
<evidence type="ECO:0000256" key="3">
    <source>
        <dbReference type="ARBA" id="ARBA00022452"/>
    </source>
</evidence>
<dbReference type="InterPro" id="IPR036942">
    <property type="entry name" value="Beta-barrel_TonB_sf"/>
</dbReference>
<dbReference type="RefSeq" id="WP_167298223.1">
    <property type="nucleotide sequence ID" value="NZ_CP170557.1"/>
</dbReference>
<evidence type="ECO:0000256" key="8">
    <source>
        <dbReference type="SAM" id="SignalP"/>
    </source>
</evidence>
<gene>
    <name evidence="10" type="ORF">FHR20_000689</name>
</gene>
<evidence type="ECO:0000256" key="6">
    <source>
        <dbReference type="ARBA" id="ARBA00023136"/>
    </source>
</evidence>
<proteinExistence type="predicted"/>
<dbReference type="GO" id="GO:0009279">
    <property type="term" value="C:cell outer membrane"/>
    <property type="evidence" value="ECO:0007669"/>
    <property type="project" value="UniProtKB-SubCell"/>
</dbReference>
<dbReference type="AlphaFoldDB" id="A0A7X5UX40"/>
<feature type="domain" description="TonB-dependent receptor-like beta-barrel" evidence="9">
    <location>
        <begin position="202"/>
        <end position="614"/>
    </location>
</feature>
<feature type="chain" id="PRO_5030900424" evidence="8">
    <location>
        <begin position="19"/>
        <end position="644"/>
    </location>
</feature>
<evidence type="ECO:0000256" key="4">
    <source>
        <dbReference type="ARBA" id="ARBA00022692"/>
    </source>
</evidence>
<dbReference type="PANTHER" id="PTHR32552:SF82">
    <property type="entry name" value="FCUA PROTEIN"/>
    <property type="match status" value="1"/>
</dbReference>
<evidence type="ECO:0000256" key="5">
    <source>
        <dbReference type="ARBA" id="ARBA00023077"/>
    </source>
</evidence>
<evidence type="ECO:0000313" key="11">
    <source>
        <dbReference type="Proteomes" id="UP000564677"/>
    </source>
</evidence>
<dbReference type="GO" id="GO:0015344">
    <property type="term" value="F:siderophore uptake transmembrane transporter activity"/>
    <property type="evidence" value="ECO:0007669"/>
    <property type="project" value="TreeGrafter"/>
</dbReference>
<keyword evidence="6" id="KW-0472">Membrane</keyword>
<feature type="signal peptide" evidence="8">
    <location>
        <begin position="1"/>
        <end position="18"/>
    </location>
</feature>
<dbReference type="InterPro" id="IPR039426">
    <property type="entry name" value="TonB-dep_rcpt-like"/>
</dbReference>
<keyword evidence="5" id="KW-0798">TonB box</keyword>
<keyword evidence="8" id="KW-0732">Signal</keyword>
<sequence>MRHSIFCLPLLAAPAAHAQTVRAPQPPASGDVVSAADDAFGRRIGIEEVGLYSESEVRGFDLQAAGNYRIEDHYYVRVAGMLQPLNGGTAIRVGANGLRTDFAAPSGVVQYTMPGAAPGVRASIEAGWWGGSGPVAMLRGAAGTADGRWSLAGALQLTPAQQYTDGTTGDFTAIGLVPRWSPAPGVRITGVWSHNWFPREGDTYYANPAGAPREVKRWTNRTQSWMDARNESDLIGAFADVDAGKDWRFGASLFYNALPYDHSAYSVLRFTGNGREAVASGLLFGAETRHSISAEVTAAKQFVTGNLTHRIIAMARRRDSMVESDPGVPFALGTYADVNDRPRIARPAVALGTARKRDDVGQWTGGLGYRLSIGSLAELRLDAQRVEYAKRVRALDGTVTEQTTRPWLYGGALSVGITSRLTGFASYARGLEEAGVAPANASNRGAVLPAAISRQAELGLKYGFAGGPTLIAGLFDLSKPTPGIDAAGAFDFVGTVRHRGVELSLAGPLTSRLNAVLGATWLDARIDGELVDRGVIGVRPIGRPRVTALANLTWRVPGVEGLTVDGGVNVRGARYADRENSVALPGYALFNLGLRQAFAVGGHPVTLRARVTNLTDRFAWNPASSGLITPIAPRTLTLTLTSAL</sequence>
<keyword evidence="2" id="KW-0813">Transport</keyword>
<comment type="subcellular location">
    <subcellularLocation>
        <location evidence="1">Cell outer membrane</location>
        <topology evidence="1">Multi-pass membrane protein</topology>
    </subcellularLocation>
</comment>
<comment type="caution">
    <text evidence="10">The sequence shown here is derived from an EMBL/GenBank/DDBJ whole genome shotgun (WGS) entry which is preliminary data.</text>
</comment>
<reference evidence="10 11" key="1">
    <citation type="submission" date="2020-03" db="EMBL/GenBank/DDBJ databases">
        <title>Genomic Encyclopedia of Type Strains, Phase IV (KMG-IV): sequencing the most valuable type-strain genomes for metagenomic binning, comparative biology and taxonomic classification.</title>
        <authorList>
            <person name="Goeker M."/>
        </authorList>
    </citation>
    <scope>NUCLEOTIDE SEQUENCE [LARGE SCALE GENOMIC DNA]</scope>
    <source>
        <strain evidence="10 11">DSM 4733</strain>
    </source>
</reference>
<dbReference type="Gene3D" id="2.40.170.20">
    <property type="entry name" value="TonB-dependent receptor, beta-barrel domain"/>
    <property type="match status" value="1"/>
</dbReference>
<dbReference type="InterPro" id="IPR000531">
    <property type="entry name" value="Beta-barrel_TonB"/>
</dbReference>
<evidence type="ECO:0000256" key="2">
    <source>
        <dbReference type="ARBA" id="ARBA00022448"/>
    </source>
</evidence>
<name>A0A7X5UX40_9SPHN</name>
<dbReference type="SUPFAM" id="SSF56935">
    <property type="entry name" value="Porins"/>
    <property type="match status" value="1"/>
</dbReference>
<dbReference type="Proteomes" id="UP000564677">
    <property type="component" value="Unassembled WGS sequence"/>
</dbReference>
<dbReference type="PANTHER" id="PTHR32552">
    <property type="entry name" value="FERRICHROME IRON RECEPTOR-RELATED"/>
    <property type="match status" value="1"/>
</dbReference>
<protein>
    <submittedName>
        <fullName evidence="10">Iron complex outermembrane receptor protein</fullName>
    </submittedName>
</protein>
<evidence type="ECO:0000256" key="1">
    <source>
        <dbReference type="ARBA" id="ARBA00004571"/>
    </source>
</evidence>
<keyword evidence="4" id="KW-0812">Transmembrane</keyword>
<evidence type="ECO:0000256" key="7">
    <source>
        <dbReference type="ARBA" id="ARBA00023237"/>
    </source>
</evidence>
<organism evidence="10 11">
    <name type="scientific">Sphingomonas leidyi</name>
    <dbReference type="NCBI Taxonomy" id="68569"/>
    <lineage>
        <taxon>Bacteria</taxon>
        <taxon>Pseudomonadati</taxon>
        <taxon>Pseudomonadota</taxon>
        <taxon>Alphaproteobacteria</taxon>
        <taxon>Sphingomonadales</taxon>
        <taxon>Sphingomonadaceae</taxon>
        <taxon>Sphingomonas</taxon>
    </lineage>
</organism>
<evidence type="ECO:0000259" key="9">
    <source>
        <dbReference type="Pfam" id="PF00593"/>
    </source>
</evidence>
<keyword evidence="3" id="KW-1134">Transmembrane beta strand</keyword>
<dbReference type="Pfam" id="PF00593">
    <property type="entry name" value="TonB_dep_Rec_b-barrel"/>
    <property type="match status" value="1"/>
</dbReference>
<keyword evidence="11" id="KW-1185">Reference proteome</keyword>
<dbReference type="EMBL" id="JAASQV010000001">
    <property type="protein sequence ID" value="NIJ63758.1"/>
    <property type="molecule type" value="Genomic_DNA"/>
</dbReference>